<dbReference type="KEGG" id="csol:105364135"/>
<organism evidence="2 3">
    <name type="scientific">Ceratosolen solmsi marchali</name>
    <dbReference type="NCBI Taxonomy" id="326594"/>
    <lineage>
        <taxon>Eukaryota</taxon>
        <taxon>Metazoa</taxon>
        <taxon>Ecdysozoa</taxon>
        <taxon>Arthropoda</taxon>
        <taxon>Hexapoda</taxon>
        <taxon>Insecta</taxon>
        <taxon>Pterygota</taxon>
        <taxon>Neoptera</taxon>
        <taxon>Endopterygota</taxon>
        <taxon>Hymenoptera</taxon>
        <taxon>Apocrita</taxon>
        <taxon>Proctotrupomorpha</taxon>
        <taxon>Chalcidoidea</taxon>
        <taxon>Agaonidae</taxon>
        <taxon>Agaoninae</taxon>
        <taxon>Ceratosolen</taxon>
    </lineage>
</organism>
<evidence type="ECO:0000313" key="2">
    <source>
        <dbReference type="Proteomes" id="UP000695007"/>
    </source>
</evidence>
<sequence length="190" mass="22306">MMFFKLITLLLPFIGYAIYEINQLEVDPIDFSCHYRKQIKGDLKSLFPFLTSPYVLEKLLPWLTRFNETDKRIISPGKSYTAVIIIPILGERRIYATLTNYKPLKLMAFEFSNDYVKQKIIIQMCNYHDRSLLQTTIYFQQTSLIYQYTIGYILRSVIRKKLEKSTKNLATMIGSLIGTETIPHFARKPI</sequence>
<gene>
    <name evidence="3" type="primary">LOC105364135</name>
</gene>
<evidence type="ECO:0000256" key="1">
    <source>
        <dbReference type="SAM" id="SignalP"/>
    </source>
</evidence>
<feature type="signal peptide" evidence="1">
    <location>
        <begin position="1"/>
        <end position="17"/>
    </location>
</feature>
<keyword evidence="2" id="KW-1185">Reference proteome</keyword>
<proteinExistence type="predicted"/>
<feature type="chain" id="PRO_5042502771" evidence="1">
    <location>
        <begin position="18"/>
        <end position="190"/>
    </location>
</feature>
<accession>A0AAJ6YLM2</accession>
<name>A0AAJ6YLM2_9HYME</name>
<dbReference type="AlphaFoldDB" id="A0AAJ6YLM2"/>
<dbReference type="GeneID" id="105364135"/>
<keyword evidence="1" id="KW-0732">Signal</keyword>
<protein>
    <submittedName>
        <fullName evidence="3">Uncharacterized protein LOC105364135</fullName>
    </submittedName>
</protein>
<dbReference type="RefSeq" id="XP_011500301.1">
    <property type="nucleotide sequence ID" value="XM_011501999.1"/>
</dbReference>
<evidence type="ECO:0000313" key="3">
    <source>
        <dbReference type="RefSeq" id="XP_011500301.1"/>
    </source>
</evidence>
<reference evidence="3" key="1">
    <citation type="submission" date="2025-08" db="UniProtKB">
        <authorList>
            <consortium name="RefSeq"/>
        </authorList>
    </citation>
    <scope>IDENTIFICATION</scope>
</reference>
<dbReference type="Proteomes" id="UP000695007">
    <property type="component" value="Unplaced"/>
</dbReference>